<organism evidence="1 2">
    <name type="scientific">Suillus luteus UH-Slu-Lm8-n1</name>
    <dbReference type="NCBI Taxonomy" id="930992"/>
    <lineage>
        <taxon>Eukaryota</taxon>
        <taxon>Fungi</taxon>
        <taxon>Dikarya</taxon>
        <taxon>Basidiomycota</taxon>
        <taxon>Agaricomycotina</taxon>
        <taxon>Agaricomycetes</taxon>
        <taxon>Agaricomycetidae</taxon>
        <taxon>Boletales</taxon>
        <taxon>Suillineae</taxon>
        <taxon>Suillaceae</taxon>
        <taxon>Suillus</taxon>
    </lineage>
</organism>
<evidence type="ECO:0000313" key="2">
    <source>
        <dbReference type="Proteomes" id="UP000054485"/>
    </source>
</evidence>
<protein>
    <submittedName>
        <fullName evidence="1">Uncharacterized protein</fullName>
    </submittedName>
</protein>
<feature type="non-terminal residue" evidence="1">
    <location>
        <position position="59"/>
    </location>
</feature>
<keyword evidence="2" id="KW-1185">Reference proteome</keyword>
<feature type="non-terminal residue" evidence="1">
    <location>
        <position position="1"/>
    </location>
</feature>
<dbReference type="Proteomes" id="UP000054485">
    <property type="component" value="Unassembled WGS sequence"/>
</dbReference>
<dbReference type="HOGENOM" id="CLU_202229_0_0_1"/>
<dbReference type="EMBL" id="KN835447">
    <property type="protein sequence ID" value="KIK37496.1"/>
    <property type="molecule type" value="Genomic_DNA"/>
</dbReference>
<dbReference type="AlphaFoldDB" id="A0A0D0A7D8"/>
<reference evidence="1 2" key="1">
    <citation type="submission" date="2014-04" db="EMBL/GenBank/DDBJ databases">
        <authorList>
            <consortium name="DOE Joint Genome Institute"/>
            <person name="Kuo A."/>
            <person name="Ruytinx J."/>
            <person name="Rineau F."/>
            <person name="Colpaert J."/>
            <person name="Kohler A."/>
            <person name="Nagy L.G."/>
            <person name="Floudas D."/>
            <person name="Copeland A."/>
            <person name="Barry K.W."/>
            <person name="Cichocki N."/>
            <person name="Veneault-Fourrey C."/>
            <person name="LaButti K."/>
            <person name="Lindquist E.A."/>
            <person name="Lipzen A."/>
            <person name="Lundell T."/>
            <person name="Morin E."/>
            <person name="Murat C."/>
            <person name="Sun H."/>
            <person name="Tunlid A."/>
            <person name="Henrissat B."/>
            <person name="Grigoriev I.V."/>
            <person name="Hibbett D.S."/>
            <person name="Martin F."/>
            <person name="Nordberg H.P."/>
            <person name="Cantor M.N."/>
            <person name="Hua S.X."/>
        </authorList>
    </citation>
    <scope>NUCLEOTIDE SEQUENCE [LARGE SCALE GENOMIC DNA]</scope>
    <source>
        <strain evidence="1 2">UH-Slu-Lm8-n1</strain>
    </source>
</reference>
<evidence type="ECO:0000313" key="1">
    <source>
        <dbReference type="EMBL" id="KIK37496.1"/>
    </source>
</evidence>
<dbReference type="OrthoDB" id="4230923at2759"/>
<dbReference type="InParanoid" id="A0A0D0A7D8"/>
<proteinExistence type="predicted"/>
<name>A0A0D0A7D8_9AGAM</name>
<reference evidence="2" key="2">
    <citation type="submission" date="2015-01" db="EMBL/GenBank/DDBJ databases">
        <title>Evolutionary Origins and Diversification of the Mycorrhizal Mutualists.</title>
        <authorList>
            <consortium name="DOE Joint Genome Institute"/>
            <consortium name="Mycorrhizal Genomics Consortium"/>
            <person name="Kohler A."/>
            <person name="Kuo A."/>
            <person name="Nagy L.G."/>
            <person name="Floudas D."/>
            <person name="Copeland A."/>
            <person name="Barry K.W."/>
            <person name="Cichocki N."/>
            <person name="Veneault-Fourrey C."/>
            <person name="LaButti K."/>
            <person name="Lindquist E.A."/>
            <person name="Lipzen A."/>
            <person name="Lundell T."/>
            <person name="Morin E."/>
            <person name="Murat C."/>
            <person name="Riley R."/>
            <person name="Ohm R."/>
            <person name="Sun H."/>
            <person name="Tunlid A."/>
            <person name="Henrissat B."/>
            <person name="Grigoriev I.V."/>
            <person name="Hibbett D.S."/>
            <person name="Martin F."/>
        </authorList>
    </citation>
    <scope>NUCLEOTIDE SEQUENCE [LARGE SCALE GENOMIC DNA]</scope>
    <source>
        <strain evidence="2">UH-Slu-Lm8-n1</strain>
    </source>
</reference>
<gene>
    <name evidence="1" type="ORF">CY34DRAFT_29864</name>
</gene>
<accession>A0A0D0A7D8</accession>
<sequence>EHRTSDCNAYKTEHCVNCNNDNHTSWSRKCSEFKRRLKILNNSYPENRMPYYPTETPWT</sequence>